<dbReference type="EMBL" id="AKWD02000053">
    <property type="protein sequence ID" value="EMO53086.1"/>
    <property type="molecule type" value="Genomic_DNA"/>
</dbReference>
<sequence length="87" mass="10193">MQNVLSRTFQGPAFLFAKNGSKWISYFSSNKNPRYSKIVELTISNLRTSQDLQNEDSRISLIVARFYILCKMNGRFYKDAEILKNYI</sequence>
<protein>
    <submittedName>
        <fullName evidence="1">Uncharacterized protein</fullName>
    </submittedName>
</protein>
<organism evidence="1 2">
    <name type="scientific">Leptospira noguchii</name>
    <dbReference type="NCBI Taxonomy" id="28182"/>
    <lineage>
        <taxon>Bacteria</taxon>
        <taxon>Pseudomonadati</taxon>
        <taxon>Spirochaetota</taxon>
        <taxon>Spirochaetia</taxon>
        <taxon>Leptospirales</taxon>
        <taxon>Leptospiraceae</taxon>
        <taxon>Leptospira</taxon>
    </lineage>
</organism>
<gene>
    <name evidence="1" type="ORF">LEP1GSC172_2822</name>
</gene>
<evidence type="ECO:0000313" key="2">
    <source>
        <dbReference type="Proteomes" id="UP000012112"/>
    </source>
</evidence>
<proteinExistence type="predicted"/>
<evidence type="ECO:0000313" key="1">
    <source>
        <dbReference type="EMBL" id="EMO53086.1"/>
    </source>
</evidence>
<comment type="caution">
    <text evidence="1">The sequence shown here is derived from an EMBL/GenBank/DDBJ whole genome shotgun (WGS) entry which is preliminary data.</text>
</comment>
<reference evidence="1 2" key="1">
    <citation type="submission" date="2013-01" db="EMBL/GenBank/DDBJ databases">
        <authorList>
            <person name="Harkins D.M."/>
            <person name="Durkin A.S."/>
            <person name="Brinkac L.M."/>
            <person name="Haft D.H."/>
            <person name="Selengut J.D."/>
            <person name="Sanka R."/>
            <person name="DePew J."/>
            <person name="Purushe J."/>
            <person name="Matthias M.A."/>
            <person name="Vinetz J.M."/>
            <person name="Sutton G.G."/>
            <person name="Nierman W.C."/>
            <person name="Fouts D.E."/>
        </authorList>
    </citation>
    <scope>NUCLEOTIDE SEQUENCE [LARGE SCALE GENOMIC DNA]</scope>
    <source>
        <strain evidence="1 2">HAI1536</strain>
    </source>
</reference>
<dbReference type="AlphaFoldDB" id="M6VDG7"/>
<accession>M6VDG7</accession>
<dbReference type="Proteomes" id="UP000012112">
    <property type="component" value="Unassembled WGS sequence"/>
</dbReference>
<name>M6VDG7_9LEPT</name>